<dbReference type="PROSITE" id="PS50026">
    <property type="entry name" value="EGF_3"/>
    <property type="match status" value="41"/>
</dbReference>
<feature type="domain" description="EGF-like" evidence="12">
    <location>
        <begin position="714"/>
        <end position="759"/>
    </location>
</feature>
<keyword evidence="6" id="KW-0677">Repeat</keyword>
<feature type="domain" description="EGF-like" evidence="12">
    <location>
        <begin position="2149"/>
        <end position="2190"/>
    </location>
</feature>
<feature type="domain" description="EGF-like" evidence="12">
    <location>
        <begin position="1276"/>
        <end position="1313"/>
    </location>
</feature>
<dbReference type="FunFam" id="2.10.25.10:FF:000024">
    <property type="entry name" value="Putative latent-transforming growth factor beta-binding protein 2"/>
    <property type="match status" value="1"/>
</dbReference>
<feature type="disulfide bond" evidence="9">
    <location>
        <begin position="1115"/>
        <end position="1125"/>
    </location>
</feature>
<feature type="domain" description="EGF-like" evidence="12">
    <location>
        <begin position="1442"/>
        <end position="1482"/>
    </location>
</feature>
<feature type="domain" description="EGF-like" evidence="12">
    <location>
        <begin position="1151"/>
        <end position="1191"/>
    </location>
</feature>
<feature type="domain" description="EGF-like" evidence="12">
    <location>
        <begin position="909"/>
        <end position="946"/>
    </location>
</feature>
<feature type="domain" description="EGF-like" evidence="12">
    <location>
        <begin position="2312"/>
        <end position="2353"/>
    </location>
</feature>
<dbReference type="GO" id="GO:0005509">
    <property type="term" value="F:calcium ion binding"/>
    <property type="evidence" value="ECO:0007669"/>
    <property type="project" value="InterPro"/>
</dbReference>
<dbReference type="FunFam" id="2.10.25.10:FF:000002">
    <property type="entry name" value="Latent-transforming growth factor beta-binding protein 3"/>
    <property type="match status" value="1"/>
</dbReference>
<feature type="compositionally biased region" description="Basic and acidic residues" evidence="10">
    <location>
        <begin position="2919"/>
        <end position="2935"/>
    </location>
</feature>
<feature type="domain" description="TB" evidence="13">
    <location>
        <begin position="179"/>
        <end position="220"/>
    </location>
</feature>
<dbReference type="FunFam" id="2.10.25.10:FF:000038">
    <property type="entry name" value="Fibrillin 2"/>
    <property type="match status" value="4"/>
</dbReference>
<evidence type="ECO:0000256" key="3">
    <source>
        <dbReference type="ARBA" id="ARBA00022530"/>
    </source>
</evidence>
<feature type="domain" description="EGF-like" evidence="12">
    <location>
        <begin position="760"/>
        <end position="801"/>
    </location>
</feature>
<evidence type="ECO:0008006" key="16">
    <source>
        <dbReference type="Google" id="ProtNLM"/>
    </source>
</evidence>
<comment type="caution">
    <text evidence="9">Lacks conserved residue(s) required for the propagation of feature annotation.</text>
</comment>
<feature type="domain" description="TB" evidence="13">
    <location>
        <begin position="1684"/>
        <end position="1741"/>
    </location>
</feature>
<feature type="domain" description="EGF-like" evidence="12">
    <location>
        <begin position="1027"/>
        <end position="1067"/>
    </location>
</feature>
<dbReference type="GO" id="GO:0048731">
    <property type="term" value="P:system development"/>
    <property type="evidence" value="ECO:0007669"/>
    <property type="project" value="UniProtKB-ARBA"/>
</dbReference>
<feature type="domain" description="EGF-like" evidence="12">
    <location>
        <begin position="1595"/>
        <end position="1632"/>
    </location>
</feature>
<dbReference type="Gene3D" id="3.90.290.10">
    <property type="entry name" value="TGF-beta binding (TB) domain"/>
    <property type="match status" value="9"/>
</dbReference>
<sequence>MAGGCLIALLCVLLPSNSLALAQQLNATEGRGQTVEGGPTRRQQILTGPNVCGSRINPQCCPGWQQRASVGLCIVPMCRYGCGTGVCFRPGVCRCPNGAFSPSCSGVQVQGGQCNVLCFNGGTCNKDNCTCKNGFTGKFCQSPICQEQCLNGGRCVGPDKCACPYGFTGNRCQQDYRVGPCYTKVRNRMCHNQLRGVVCTRLTCCATIGQAWGNPCERCPSKPEPCDRGYLPNFRSKACQDIDECKAIPKICTGGRCINTIGSYHCECPAGKKLNTDSQKCTDMDECTEIPGICANGRCENTDGSFRCVCKEGFILSEDKSFCISKKSGYCYQRVVNDYCVDQSSSNTTKHGCCCSKESPAGWGSLCERCPSRQTPEYSELCPNVSIPTPKPPVDECKRQGNACLNGRCINVPSGFLCLCNTGYVLGRDNRCLGKYVDECSANSLLCRNGLCINMNGTYRCECNPGFQVSSDGKSCSRGVDPCSQSGVCENGACVNTRDGFTCQCRSGYTLTSDKRTCTDIDECKSQSVCSNGQCTNYPGGYECSCDTGFEPSSDMRHCNDKDECLTPRFCVDGKCENSRGSYRCTCHRGFQNTADPRVCIDIDECLQDNICKNGRCVNEPGSFKCTCERGFTPSADGKACIDTTLGRCYAKVESSRCSQPLMRFLTLSQCCCGMENGGQRGWDDPCTPCPLKGTESYNRVCCKGPGMTCGGDDVDECVNNAGMKTNVCTNGQCQNTMKDYICVCNPGYRSDVTKKLCNDIDECTEDPRLCQGGSCQNLAGTFSCDCPKGFSLNTQSRICEDINECAFEGQCIAGTCQNTFGSFRCQCPRYYELDGSGRICKDKRTAQCWTKIMNNRCEESINGDVSLEMCCNTIGKGWGSPCEECPPRKGDERCALGYAIQDEPRCTDIDECTQFPGLCKNGICRNTLGSFVCECSTGLTLDFTQKNCVDLREDVCYGSVSSSGCERPYRGRYKKVDCCCSKVGSGWGNPCQECPLENTDPFEELCGNRRKGFKTVDSQTGPRVEDVNECAIQGICNNGQCVNAQGGFQCECTSGYALDSEGKDCIDIDECRISAGLCGNGTCTNIAGSFRCDCFTGFENAPMMMEVCIDIDECERKPCTDGTCVNTEGSYKCICPNGMELMKDNVTCEDENECSDPNKCRNGVCQNFHGGYQCLCDSGFVVTEDMKACIDIDECQVDNGNCQEVCNNTLGSFVCDCRAGFTLQPDGVTCGDIDECSLGVDICGTNNTCTNSEGGYYCTCGPGYVPAVDRRSCIDLDECQNDPELCTNGVCRNTQGSFECICGKGYVLAKGTTACIDVDECVIDLAQCGSNADCSNTIGSYTCDCKPGFAGSGNECIDINECVTGAARCHFNSTCVNSPGSFSCVCGPGYTGDGSFCNDIDECLLEDNLCDHGQCTNKAGSYECECELGYIPAEDKKSCVDIDECRMFPLCKNGRCENMPGMFRCICDDGFQLDKQGTNCTDIDECSVTGMCINGRCVNEMGTYRCECDGDFMPNPAGSGCIDMRKGKCHLSVVNDTCMNPLSPAHRAVCCCTSGKAWGEPCEPCPQKGTEEFLRLCPGGIGFVPDPFTLVIKDVDECRELPGVCSQGRCLNTLGSFDCFCPKGFKHDISSGKCIDVDECKELIFICGLDGICINTNGSYECVCPEGQKPNPNDKRCEDNRPQECFMEVENEASSNPVCKGKFSKNVTRGDCCCTGVGAAFGSECKQCPKKDSIEWTALCLSITRVTPTTGIEITHPTSEPSGVVRPSEGVTAPSTTVKPVTQPRRVVDECELFPELCLYGECIDTRDSYRCECPLGYKLGPRGVMCKDVDECKMSPCKNGTCLNTFGSFLCTCLKGFKLDITRLACVDLDECLEPGYCEHGRCENSIGGFNCQCNRGYQITTDGKTCVDVDECSQVSGICVNGTCVNTQGSFRCNCFNGFRLDSRGYCKDIDECSAVVGVCQNGRCINSIGGFSCDCIPGYTVTPDKMRCRDIDECTEVPGFCENGICTNTIGGSRCECTTGFRLNRAGNACLDVNECDENPNYCQVGGQCVNTVGSYRCLCNKGYEVGNGGSHCIDVRVGYCFEKFDEEGCTKPNGREMRKAMCCCTVGAGWGDPCELCPQKNTSAFTQLCPNGVGFVMDRHGVTDVNECLHIANLCENGECINNDGSYRCKCKMGYQLDETGKKCVDEDECDMPGVCGNGLCVNTEGSYTCNCPKGYAPGRFSPRCSDVNECVQNNDLCAFRCVNQPGSYRCICPRGFDLAPDKIHCRDINECRENTRLCPFDCKNFIGGFKCRCPAGFRGNGQICEDINECREKLDICQNGACRNLAGTYICDCDSGYQRTADGKECEDTRKGLCFAVVRNNMCEAVTKEMMQVRKKECCCTAGKAWGTNCQLCPRKGTAEYGNLCRTMARQKNNMTHLCEMIPGLCQNGKCMNIRGGYRCMCNVGYKLTMDAKRCLDIDECAKDSSICQFTCANTDGSYKCSCPIGYVLRADQKTCTDEDECTTDRHNCQHNCINVPGSFRCGCPDGFMKNGITCVDKDECMTDNNICGFGRCENLPGSYRCVCNRGYTYDDKTKKCVGNNRCTGNACQYGCFNLGGGYRCGCPPGYTQDFYFNQCVDINECRSRLTCGQAQCRNTLGAYYCTCHHGYVLNPDGRSCQDMNECALGLSPCSFGCDNKQGGFSCRCPHSYQPIGGGHCLSPYGEACYECALSKGDDEDKGVPLVERNQTGSQTQSSAPYHVVPASSGSYGQHLPYGRNQGYGQHQLGQRQIQFGGQAQTYNQQNYGQQNWQAAPPNNGFQFSYTPSGKQRKRRSIGHRMEKFTLQIPTNISSAKPILTLVPVLAELNGTFKYVIVHGNTSLFKVEQRKGVSFLFVKTPFHRKGVFRVWIKGAMREKVTKEMVSKETGTMATHGQETRKSNENKLGKENGTKKQQHTLGYHEAKRFSLRLTIKAV</sequence>
<feature type="domain" description="EGF-like" evidence="12">
    <location>
        <begin position="1830"/>
        <end position="1865"/>
    </location>
</feature>
<dbReference type="EMBL" id="CALNXJ010000032">
    <property type="protein sequence ID" value="CAH3138568.1"/>
    <property type="molecule type" value="Genomic_DNA"/>
</dbReference>
<dbReference type="SUPFAM" id="SSF57184">
    <property type="entry name" value="Growth factor receptor domain"/>
    <property type="match status" value="13"/>
</dbReference>
<feature type="domain" description="EGF-like" evidence="12">
    <location>
        <begin position="520"/>
        <end position="560"/>
    </location>
</feature>
<dbReference type="InterPro" id="IPR052080">
    <property type="entry name" value="vWF_C/EGF_Fibrillin"/>
</dbReference>
<dbReference type="FunFam" id="2.10.25.10:FF:000010">
    <property type="entry name" value="Pro-epidermal growth factor"/>
    <property type="match status" value="1"/>
</dbReference>
<evidence type="ECO:0000256" key="1">
    <source>
        <dbReference type="ARBA" id="ARBA00004498"/>
    </source>
</evidence>
<dbReference type="FunFam" id="2.10.25.10:FF:000005">
    <property type="entry name" value="Fibrillin 2"/>
    <property type="match status" value="7"/>
</dbReference>
<feature type="disulfide bond" evidence="9">
    <location>
        <begin position="1834"/>
        <end position="1844"/>
    </location>
</feature>
<evidence type="ECO:0000259" key="13">
    <source>
        <dbReference type="PROSITE" id="PS51364"/>
    </source>
</evidence>
<feature type="region of interest" description="Disordered" evidence="10">
    <location>
        <begin position="2905"/>
        <end position="2941"/>
    </location>
</feature>
<proteinExistence type="predicted"/>
<dbReference type="PANTHER" id="PTHR47333">
    <property type="entry name" value="VON WILLEBRAND FACTOR C AND EGF DOMAIN-CONTAINING PROTEIN"/>
    <property type="match status" value="1"/>
</dbReference>
<feature type="domain" description="EGF-like" evidence="12">
    <location>
        <begin position="1111"/>
        <end position="1150"/>
    </location>
</feature>
<feature type="disulfide bond" evidence="9">
    <location>
        <begin position="145"/>
        <end position="155"/>
    </location>
</feature>
<feature type="domain" description="TB" evidence="13">
    <location>
        <begin position="1528"/>
        <end position="1578"/>
    </location>
</feature>
<dbReference type="PIRSF" id="PIRSF036312">
    <property type="entry name" value="Fibrillin"/>
    <property type="match status" value="1"/>
</dbReference>
<keyword evidence="2" id="KW-0964">Secreted</keyword>
<dbReference type="FunFam" id="2.10.25.10:FF:000019">
    <property type="entry name" value="latent-transforming growth factor beta-binding protein 1 isoform X2"/>
    <property type="match status" value="2"/>
</dbReference>
<evidence type="ECO:0000256" key="6">
    <source>
        <dbReference type="ARBA" id="ARBA00022737"/>
    </source>
</evidence>
<feature type="domain" description="EGF-like" evidence="12">
    <location>
        <begin position="1359"/>
        <end position="1399"/>
    </location>
</feature>
<dbReference type="PROSITE" id="PS51364">
    <property type="entry name" value="TB"/>
    <property type="match status" value="9"/>
</dbReference>
<dbReference type="InterPro" id="IPR049883">
    <property type="entry name" value="NOTCH1_EGF-like"/>
</dbReference>
<feature type="domain" description="EGF-like" evidence="12">
    <location>
        <begin position="1952"/>
        <end position="1993"/>
    </location>
</feature>
<feature type="domain" description="TB" evidence="13">
    <location>
        <begin position="955"/>
        <end position="1007"/>
    </location>
</feature>
<evidence type="ECO:0000256" key="2">
    <source>
        <dbReference type="ARBA" id="ARBA00022525"/>
    </source>
</evidence>
<keyword evidence="5 11" id="KW-0732">Signal</keyword>
<accession>A0AAU9X662</accession>
<dbReference type="InterPro" id="IPR013032">
    <property type="entry name" value="EGF-like_CS"/>
</dbReference>
<feature type="domain" description="EGF-like" evidence="12">
    <location>
        <begin position="436"/>
        <end position="477"/>
    </location>
</feature>
<dbReference type="InterPro" id="IPR018097">
    <property type="entry name" value="EGF_Ca-bd_CS"/>
</dbReference>
<dbReference type="InterPro" id="IPR036773">
    <property type="entry name" value="TB_dom_sf"/>
</dbReference>
<dbReference type="Pfam" id="PF14670">
    <property type="entry name" value="FXa_inhibition"/>
    <property type="match status" value="1"/>
</dbReference>
<feature type="domain" description="EGF-like" evidence="12">
    <location>
        <begin position="2036"/>
        <end position="2078"/>
    </location>
</feature>
<feature type="disulfide bond" evidence="9">
    <location>
        <begin position="163"/>
        <end position="172"/>
    </location>
</feature>
<feature type="domain" description="EGF-like" evidence="12">
    <location>
        <begin position="1233"/>
        <end position="1275"/>
    </location>
</feature>
<dbReference type="InterPro" id="IPR000152">
    <property type="entry name" value="EGF-type_Asp/Asn_hydroxyl_site"/>
</dbReference>
<feature type="domain" description="EGF-like" evidence="12">
    <location>
        <begin position="1788"/>
        <end position="1829"/>
    </location>
</feature>
<feature type="domain" description="EGF-like" evidence="12">
    <location>
        <begin position="1068"/>
        <end position="1110"/>
    </location>
</feature>
<feature type="domain" description="EGF-like" evidence="12">
    <location>
        <begin position="2232"/>
        <end position="2272"/>
    </location>
</feature>
<dbReference type="SUPFAM" id="SSF57581">
    <property type="entry name" value="TB module/8-cys domain"/>
    <property type="match status" value="9"/>
</dbReference>
<evidence type="ECO:0000256" key="4">
    <source>
        <dbReference type="ARBA" id="ARBA00022536"/>
    </source>
</evidence>
<dbReference type="InterPro" id="IPR000742">
    <property type="entry name" value="EGF"/>
</dbReference>
<keyword evidence="3" id="KW-0272">Extracellular matrix</keyword>
<feature type="domain" description="EGF-like" evidence="12">
    <location>
        <begin position="1400"/>
        <end position="1441"/>
    </location>
</feature>
<dbReference type="FunFam" id="2.10.25.10:FF:000017">
    <property type="entry name" value="latent-transforming growth factor beta-binding protein 4 isoform X1"/>
    <property type="match status" value="2"/>
</dbReference>
<name>A0AAU9X662_9CNID</name>
<dbReference type="SMART" id="SM00179">
    <property type="entry name" value="EGF_CA"/>
    <property type="match status" value="45"/>
</dbReference>
<evidence type="ECO:0000256" key="11">
    <source>
        <dbReference type="SAM" id="SignalP"/>
    </source>
</evidence>
<keyword evidence="4 9" id="KW-0245">EGF-like domain</keyword>
<feature type="domain" description="EGF-like" evidence="12">
    <location>
        <begin position="1318"/>
        <end position="1358"/>
    </location>
</feature>
<keyword evidence="8" id="KW-0325">Glycoprotein</keyword>
<dbReference type="FunFam" id="2.10.25.10:FF:000014">
    <property type="entry name" value="Latent-transforming growth factor beta-binding protein 3"/>
    <property type="match status" value="3"/>
</dbReference>
<dbReference type="PROSITE" id="PS01186">
    <property type="entry name" value="EGF_2"/>
    <property type="match status" value="34"/>
</dbReference>
<evidence type="ECO:0000256" key="5">
    <source>
        <dbReference type="ARBA" id="ARBA00022729"/>
    </source>
</evidence>
<feature type="domain" description="EGF-like" evidence="12">
    <location>
        <begin position="1911"/>
        <end position="1951"/>
    </location>
</feature>
<evidence type="ECO:0000256" key="10">
    <source>
        <dbReference type="SAM" id="MobiDB-lite"/>
    </source>
</evidence>
<feature type="chain" id="PRO_5043807222" description="Fibrillin-2" evidence="11">
    <location>
        <begin position="23"/>
        <end position="2959"/>
    </location>
</feature>
<dbReference type="InterPro" id="IPR017878">
    <property type="entry name" value="TB_dom"/>
</dbReference>
<gene>
    <name evidence="14" type="ORF">PMEA_00018499</name>
</gene>
<dbReference type="FunFam" id="2.10.25.10:FF:000096">
    <property type="entry name" value="Putative fibrillin 2"/>
    <property type="match status" value="1"/>
</dbReference>
<dbReference type="PROSITE" id="PS00022">
    <property type="entry name" value="EGF_1"/>
    <property type="match status" value="1"/>
</dbReference>
<feature type="domain" description="EGF-like" evidence="12">
    <location>
        <begin position="1994"/>
        <end position="2031"/>
    </location>
</feature>
<dbReference type="PROSITE" id="PS01187">
    <property type="entry name" value="EGF_CA"/>
    <property type="match status" value="17"/>
</dbReference>
<feature type="domain" description="EGF-like" evidence="12">
    <location>
        <begin position="1870"/>
        <end position="1910"/>
    </location>
</feature>
<organism evidence="14 15">
    <name type="scientific">Pocillopora meandrina</name>
    <dbReference type="NCBI Taxonomy" id="46732"/>
    <lineage>
        <taxon>Eukaryota</taxon>
        <taxon>Metazoa</taxon>
        <taxon>Cnidaria</taxon>
        <taxon>Anthozoa</taxon>
        <taxon>Hexacorallia</taxon>
        <taxon>Scleractinia</taxon>
        <taxon>Astrocoeniina</taxon>
        <taxon>Pocilloporidae</taxon>
        <taxon>Pocillopora</taxon>
    </lineage>
</organism>
<dbReference type="FunFam" id="2.10.25.10:FF:000068">
    <property type="entry name" value="Latent transforming growth factor beta binding protein 3"/>
    <property type="match status" value="1"/>
</dbReference>
<feature type="domain" description="EGF-like" evidence="12">
    <location>
        <begin position="2504"/>
        <end position="2542"/>
    </location>
</feature>
<dbReference type="GO" id="GO:0071944">
    <property type="term" value="C:cell periphery"/>
    <property type="evidence" value="ECO:0007669"/>
    <property type="project" value="UniProtKB-ARBA"/>
</dbReference>
<evidence type="ECO:0000256" key="8">
    <source>
        <dbReference type="ARBA" id="ARBA00023180"/>
    </source>
</evidence>
<keyword evidence="15" id="KW-1185">Reference proteome</keyword>
<feature type="domain" description="TB" evidence="13">
    <location>
        <begin position="847"/>
        <end position="889"/>
    </location>
</feature>
<feature type="domain" description="TB" evidence="13">
    <location>
        <begin position="647"/>
        <end position="702"/>
    </location>
</feature>
<dbReference type="Pfam" id="PF12662">
    <property type="entry name" value="cEGF"/>
    <property type="match status" value="5"/>
</dbReference>
<dbReference type="FunFam" id="2.10.25.10:FF:000003">
    <property type="entry name" value="fibrillin-1 isoform X1"/>
    <property type="match status" value="10"/>
</dbReference>
<evidence type="ECO:0000256" key="9">
    <source>
        <dbReference type="PROSITE-ProRule" id="PRU00076"/>
    </source>
</evidence>
<feature type="signal peptide" evidence="11">
    <location>
        <begin position="1"/>
        <end position="22"/>
    </location>
</feature>
<feature type="compositionally biased region" description="Polar residues" evidence="10">
    <location>
        <begin position="1753"/>
        <end position="1762"/>
    </location>
</feature>
<dbReference type="Gene3D" id="2.10.25.10">
    <property type="entry name" value="Laminin"/>
    <property type="match status" value="47"/>
</dbReference>
<feature type="domain" description="EGF-like" evidence="12">
    <location>
        <begin position="2191"/>
        <end position="2231"/>
    </location>
</feature>
<dbReference type="InterPro" id="IPR026823">
    <property type="entry name" value="cEGF"/>
</dbReference>
<dbReference type="PANTHER" id="PTHR47333:SF4">
    <property type="entry name" value="EGF-LIKE DOMAIN-CONTAINING PROTEIN"/>
    <property type="match status" value="1"/>
</dbReference>
<feature type="domain" description="EGF-like" evidence="12">
    <location>
        <begin position="2273"/>
        <end position="2311"/>
    </location>
</feature>
<dbReference type="PROSITE" id="PS00010">
    <property type="entry name" value="ASX_HYDROXYL"/>
    <property type="match status" value="41"/>
</dbReference>
<dbReference type="Proteomes" id="UP001159428">
    <property type="component" value="Unassembled WGS sequence"/>
</dbReference>
<feature type="region of interest" description="Disordered" evidence="10">
    <location>
        <begin position="1753"/>
        <end position="1778"/>
    </location>
</feature>
<dbReference type="Pfam" id="PF07645">
    <property type="entry name" value="EGF_CA"/>
    <property type="match status" value="33"/>
</dbReference>
<dbReference type="Pfam" id="PF00683">
    <property type="entry name" value="TB"/>
    <property type="match status" value="9"/>
</dbReference>
<dbReference type="CDD" id="cd00054">
    <property type="entry name" value="EGF_CA"/>
    <property type="match status" value="20"/>
</dbReference>
<feature type="domain" description="EGF-like" evidence="12">
    <location>
        <begin position="1637"/>
        <end position="1679"/>
    </location>
</feature>
<feature type="domain" description="EGF-like" evidence="12">
    <location>
        <begin position="2543"/>
        <end position="2584"/>
    </location>
</feature>
<feature type="domain" description="EGF-like" evidence="12">
    <location>
        <begin position="1192"/>
        <end position="1232"/>
    </location>
</feature>
<feature type="domain" description="EGF-like" evidence="12">
    <location>
        <begin position="283"/>
        <end position="324"/>
    </location>
</feature>
<dbReference type="Pfam" id="PF12661">
    <property type="entry name" value="hEGF"/>
    <property type="match status" value="3"/>
</dbReference>
<feature type="domain" description="EGF-like" evidence="12">
    <location>
        <begin position="802"/>
        <end position="838"/>
    </location>
</feature>
<dbReference type="InterPro" id="IPR009030">
    <property type="entry name" value="Growth_fac_rcpt_cys_sf"/>
</dbReference>
<feature type="domain" description="EGF-like" evidence="12">
    <location>
        <begin position="602"/>
        <end position="642"/>
    </location>
</feature>
<evidence type="ECO:0000313" key="14">
    <source>
        <dbReference type="EMBL" id="CAH3138568.1"/>
    </source>
</evidence>
<feature type="domain" description="EGF-like" evidence="12">
    <location>
        <begin position="241"/>
        <end position="282"/>
    </location>
</feature>
<feature type="domain" description="TB" evidence="13">
    <location>
        <begin position="329"/>
        <end position="382"/>
    </location>
</feature>
<feature type="domain" description="EGF-like" evidence="12">
    <location>
        <begin position="393"/>
        <end position="433"/>
    </location>
</feature>
<dbReference type="InterPro" id="IPR001881">
    <property type="entry name" value="EGF-like_Ca-bd_dom"/>
</dbReference>
<feature type="domain" description="EGF-like" evidence="12">
    <location>
        <begin position="141"/>
        <end position="173"/>
    </location>
</feature>
<evidence type="ECO:0000256" key="7">
    <source>
        <dbReference type="ARBA" id="ARBA00023157"/>
    </source>
</evidence>
<reference evidence="14 15" key="1">
    <citation type="submission" date="2022-05" db="EMBL/GenBank/DDBJ databases">
        <authorList>
            <consortium name="Genoscope - CEA"/>
            <person name="William W."/>
        </authorList>
    </citation>
    <scope>NUCLEOTIDE SEQUENCE [LARGE SCALE GENOMIC DNA]</scope>
</reference>
<protein>
    <recommendedName>
        <fullName evidence="16">Fibrillin-2</fullName>
    </recommendedName>
</protein>
<feature type="domain" description="EGF-like" evidence="12">
    <location>
        <begin position="1483"/>
        <end position="1523"/>
    </location>
</feature>
<keyword evidence="7 9" id="KW-1015">Disulfide bond</keyword>
<comment type="subcellular location">
    <subcellularLocation>
        <location evidence="1">Secreted</location>
        <location evidence="1">Extracellular space</location>
        <location evidence="1">Extracellular matrix</location>
    </subcellularLocation>
</comment>
<evidence type="ECO:0000313" key="15">
    <source>
        <dbReference type="Proteomes" id="UP001159428"/>
    </source>
</evidence>
<feature type="domain" description="TB" evidence="13">
    <location>
        <begin position="2083"/>
        <end position="2134"/>
    </location>
</feature>
<feature type="domain" description="EGF-like" evidence="12">
    <location>
        <begin position="2463"/>
        <end position="2503"/>
    </location>
</feature>
<dbReference type="SMART" id="SM00181">
    <property type="entry name" value="EGF"/>
    <property type="match status" value="48"/>
</dbReference>
<feature type="domain" description="TB" evidence="13">
    <location>
        <begin position="2358"/>
        <end position="2411"/>
    </location>
</feature>
<dbReference type="SUPFAM" id="SSF57196">
    <property type="entry name" value="EGF/Laminin"/>
    <property type="match status" value="8"/>
</dbReference>
<comment type="caution">
    <text evidence="14">The sequence shown here is derived from an EMBL/GenBank/DDBJ whole genome shotgun (WGS) entry which is preliminary data.</text>
</comment>
<feature type="domain" description="EGF-like" evidence="12">
    <location>
        <begin position="479"/>
        <end position="519"/>
    </location>
</feature>
<evidence type="ECO:0000259" key="12">
    <source>
        <dbReference type="PROSITE" id="PS50026"/>
    </source>
</evidence>